<keyword evidence="3" id="KW-1003">Cell membrane</keyword>
<keyword evidence="4 7" id="KW-0812">Transmembrane</keyword>
<keyword evidence="5 7" id="KW-1133">Transmembrane helix</keyword>
<gene>
    <name evidence="8" type="ORF">H9626_07930</name>
</gene>
<feature type="transmembrane region" description="Helical" evidence="7">
    <location>
        <begin position="117"/>
        <end position="139"/>
    </location>
</feature>
<dbReference type="CDD" id="cd13127">
    <property type="entry name" value="MATE_tuaB_like"/>
    <property type="match status" value="1"/>
</dbReference>
<organism evidence="8 9">
    <name type="scientific">Phocaeicola faecium</name>
    <dbReference type="NCBI Taxonomy" id="2762213"/>
    <lineage>
        <taxon>Bacteria</taxon>
        <taxon>Pseudomonadati</taxon>
        <taxon>Bacteroidota</taxon>
        <taxon>Bacteroidia</taxon>
        <taxon>Bacteroidales</taxon>
        <taxon>Bacteroidaceae</taxon>
        <taxon>Phocaeicola</taxon>
    </lineage>
</organism>
<feature type="transmembrane region" description="Helical" evidence="7">
    <location>
        <begin position="151"/>
        <end position="173"/>
    </location>
</feature>
<evidence type="ECO:0000256" key="2">
    <source>
        <dbReference type="ARBA" id="ARBA00007430"/>
    </source>
</evidence>
<dbReference type="PANTHER" id="PTHR30250">
    <property type="entry name" value="PST FAMILY PREDICTED COLANIC ACID TRANSPORTER"/>
    <property type="match status" value="1"/>
</dbReference>
<dbReference type="Proteomes" id="UP000616346">
    <property type="component" value="Unassembled WGS sequence"/>
</dbReference>
<name>A0ABR8VBL9_9BACT</name>
<feature type="transmembrane region" description="Helical" evidence="7">
    <location>
        <begin position="413"/>
        <end position="435"/>
    </location>
</feature>
<evidence type="ECO:0000256" key="3">
    <source>
        <dbReference type="ARBA" id="ARBA00022475"/>
    </source>
</evidence>
<dbReference type="EMBL" id="JACSPQ010000006">
    <property type="protein sequence ID" value="MBD8002142.1"/>
    <property type="molecule type" value="Genomic_DNA"/>
</dbReference>
<feature type="transmembrane region" description="Helical" evidence="7">
    <location>
        <begin position="441"/>
        <end position="462"/>
    </location>
</feature>
<feature type="transmembrane region" description="Helical" evidence="7">
    <location>
        <begin position="179"/>
        <end position="196"/>
    </location>
</feature>
<feature type="transmembrane region" description="Helical" evidence="7">
    <location>
        <begin position="46"/>
        <end position="70"/>
    </location>
</feature>
<comment type="subcellular location">
    <subcellularLocation>
        <location evidence="1">Cell membrane</location>
        <topology evidence="1">Multi-pass membrane protein</topology>
    </subcellularLocation>
</comment>
<evidence type="ECO:0000313" key="8">
    <source>
        <dbReference type="EMBL" id="MBD8002142.1"/>
    </source>
</evidence>
<evidence type="ECO:0000256" key="1">
    <source>
        <dbReference type="ARBA" id="ARBA00004651"/>
    </source>
</evidence>
<dbReference type="PANTHER" id="PTHR30250:SF10">
    <property type="entry name" value="LIPOPOLYSACCHARIDE BIOSYNTHESIS PROTEIN WZXC"/>
    <property type="match status" value="1"/>
</dbReference>
<sequence>MPERSLKDKTAKGLLWGGINNGAMQLLNLIFGIITSRILNDTDYGMVGMLSVFSLIAGSLQESGFTAALVNKKDIRHEDYNAVFWFCSGVSLALYLILFFCAPLIAGFYNQPVLVPLARYSFLGFLIASLGISHSAYLFRNLMVKQKALTSIIALTVSGIAGVVLALTGFSYWGIATQSIVYVAAVNLCYLYFSPWRPTWNINFRPLKGMIGFSSKLLVTNIFTHINNNLFSIILGRYYSEREVGQFNQANKWNLMGHSLISGMVNSVALPVLRQVSDDTGRQQRVFRKMLRFTAFMSFPAMLGLSLVAPELITIAITDKWLPSAHILQLLAVGGAFIPVTNLYTNLIISKGKSNIFMWNTIAQGMVQLITMYLLYPYGIHTMLAVYVAVNIAWLGVWHYFVWREIRLGFFHALKDIFSFGIIAAAVMAGVAFITRPIENIYLLALAKILSAAALYIIILWASGSVTFKESLQYLLKKKA</sequence>
<reference evidence="8 9" key="1">
    <citation type="submission" date="2020-08" db="EMBL/GenBank/DDBJ databases">
        <title>A Genomic Blueprint of the Chicken Gut Microbiome.</title>
        <authorList>
            <person name="Gilroy R."/>
            <person name="Ravi A."/>
            <person name="Getino M."/>
            <person name="Pursley I."/>
            <person name="Horton D.L."/>
            <person name="Alikhan N.-F."/>
            <person name="Baker D."/>
            <person name="Gharbi K."/>
            <person name="Hall N."/>
            <person name="Watson M."/>
            <person name="Adriaenssens E.M."/>
            <person name="Foster-Nyarko E."/>
            <person name="Jarju S."/>
            <person name="Secka A."/>
            <person name="Antonio M."/>
            <person name="Oren A."/>
            <person name="Chaudhuri R."/>
            <person name="La Ragione R.M."/>
            <person name="Hildebrand F."/>
            <person name="Pallen M.J."/>
        </authorList>
    </citation>
    <scope>NUCLEOTIDE SEQUENCE [LARGE SCALE GENOMIC DNA]</scope>
    <source>
        <strain evidence="8 9">Sa1YUN3</strain>
    </source>
</reference>
<keyword evidence="6 7" id="KW-0472">Membrane</keyword>
<dbReference type="Pfam" id="PF13440">
    <property type="entry name" value="Polysacc_synt_3"/>
    <property type="match status" value="1"/>
</dbReference>
<feature type="transmembrane region" description="Helical" evidence="7">
    <location>
        <begin position="14"/>
        <end position="34"/>
    </location>
</feature>
<feature type="transmembrane region" description="Helical" evidence="7">
    <location>
        <begin position="382"/>
        <end position="401"/>
    </location>
</feature>
<comment type="caution">
    <text evidence="8">The sequence shown here is derived from an EMBL/GenBank/DDBJ whole genome shotgun (WGS) entry which is preliminary data.</text>
</comment>
<feature type="transmembrane region" description="Helical" evidence="7">
    <location>
        <begin position="324"/>
        <end position="344"/>
    </location>
</feature>
<protein>
    <submittedName>
        <fullName evidence="8">Lipopolysaccharide biosynthesis protein</fullName>
    </submittedName>
</protein>
<feature type="transmembrane region" description="Helical" evidence="7">
    <location>
        <begin position="82"/>
        <end position="105"/>
    </location>
</feature>
<comment type="similarity">
    <text evidence="2">Belongs to the polysaccharide synthase family.</text>
</comment>
<evidence type="ECO:0000256" key="6">
    <source>
        <dbReference type="ARBA" id="ARBA00023136"/>
    </source>
</evidence>
<evidence type="ECO:0000313" key="9">
    <source>
        <dbReference type="Proteomes" id="UP000616346"/>
    </source>
</evidence>
<evidence type="ECO:0000256" key="4">
    <source>
        <dbReference type="ARBA" id="ARBA00022692"/>
    </source>
</evidence>
<evidence type="ECO:0000256" key="5">
    <source>
        <dbReference type="ARBA" id="ARBA00022989"/>
    </source>
</evidence>
<dbReference type="InterPro" id="IPR050833">
    <property type="entry name" value="Poly_Biosynth_Transport"/>
</dbReference>
<feature type="transmembrane region" description="Helical" evidence="7">
    <location>
        <begin position="356"/>
        <end position="376"/>
    </location>
</feature>
<dbReference type="RefSeq" id="WP_191710143.1">
    <property type="nucleotide sequence ID" value="NZ_JACSPQ010000006.1"/>
</dbReference>
<evidence type="ECO:0000256" key="7">
    <source>
        <dbReference type="SAM" id="Phobius"/>
    </source>
</evidence>
<proteinExistence type="inferred from homology"/>
<keyword evidence="9" id="KW-1185">Reference proteome</keyword>
<accession>A0ABR8VBL9</accession>
<feature type="transmembrane region" description="Helical" evidence="7">
    <location>
        <begin position="293"/>
        <end position="318"/>
    </location>
</feature>